<dbReference type="AlphaFoldDB" id="A0A9W7XM05"/>
<evidence type="ECO:0000313" key="2">
    <source>
        <dbReference type="EMBL" id="KAJ1645613.1"/>
    </source>
</evidence>
<evidence type="ECO:0000313" key="3">
    <source>
        <dbReference type="Proteomes" id="UP001145021"/>
    </source>
</evidence>
<dbReference type="EMBL" id="JANBOH010000097">
    <property type="protein sequence ID" value="KAJ1645613.1"/>
    <property type="molecule type" value="Genomic_DNA"/>
</dbReference>
<dbReference type="Pfam" id="PF04366">
    <property type="entry name" value="Ysc84"/>
    <property type="match status" value="1"/>
</dbReference>
<accession>A0A9W7XM05</accession>
<organism evidence="2 3">
    <name type="scientific">Coemansia asiatica</name>
    <dbReference type="NCBI Taxonomy" id="1052880"/>
    <lineage>
        <taxon>Eukaryota</taxon>
        <taxon>Fungi</taxon>
        <taxon>Fungi incertae sedis</taxon>
        <taxon>Zoopagomycota</taxon>
        <taxon>Kickxellomycotina</taxon>
        <taxon>Kickxellomycetes</taxon>
        <taxon>Kickxellales</taxon>
        <taxon>Kickxellaceae</taxon>
        <taxon>Coemansia</taxon>
    </lineage>
</organism>
<dbReference type="GO" id="GO:0035091">
    <property type="term" value="F:phosphatidylinositol binding"/>
    <property type="evidence" value="ECO:0007669"/>
    <property type="project" value="TreeGrafter"/>
</dbReference>
<proteinExistence type="predicted"/>
<evidence type="ECO:0000259" key="1">
    <source>
        <dbReference type="Pfam" id="PF04366"/>
    </source>
</evidence>
<name>A0A9W7XM05_9FUNG</name>
<dbReference type="PANTHER" id="PTHR15629">
    <property type="entry name" value="SH3YL1 PROTEIN"/>
    <property type="match status" value="1"/>
</dbReference>
<dbReference type="PANTHER" id="PTHR15629:SF2">
    <property type="entry name" value="SH3 DOMAIN-CONTAINING YSC84-LIKE PROTEIN 1"/>
    <property type="match status" value="1"/>
</dbReference>
<dbReference type="Proteomes" id="UP001145021">
    <property type="component" value="Unassembled WGS sequence"/>
</dbReference>
<protein>
    <recommendedName>
        <fullName evidence="1">Ysc84 actin-binding domain-containing protein</fullName>
    </recommendedName>
</protein>
<sequence>MNFGGNNNDGGSFAAPSFADKLRMGVAQLQDGLKDVTNQFTLTKECTRAARILTEFVVPPKFGDIDDIIPPDILQHCRGIAVLSIVKAGVIWSGRIGSGIVCARLPDGSWSGPSAIATGGMGVGGQIGAQLTEVVMILNTEDAVRAFEENTSLQLGSNLSVTAGPVGRSGEISAAVNTGTVAAVYSYSKSKGLFAGVSIEGSAVLQRKDVNQAFYGRPAPPQMVLSGAIQPPEGISEWEVLRLVLQERCTPPPSVQQNQRYSGSPHGQAYVAQPANRETLYDQDAMPIGSSNFSSSAHIGATPSVATAAAAANNNNFEDTVGLNPAGPPGAAPKQ</sequence>
<dbReference type="InterPro" id="IPR007461">
    <property type="entry name" value="Ysc84_actin-binding"/>
</dbReference>
<comment type="caution">
    <text evidence="2">The sequence shown here is derived from an EMBL/GenBank/DDBJ whole genome shotgun (WGS) entry which is preliminary data.</text>
</comment>
<keyword evidence="3" id="KW-1185">Reference proteome</keyword>
<gene>
    <name evidence="2" type="ORF">LPJ64_002818</name>
</gene>
<dbReference type="InterPro" id="IPR051702">
    <property type="entry name" value="SH3_domain_YSC84-like"/>
</dbReference>
<reference evidence="2" key="1">
    <citation type="submission" date="2022-07" db="EMBL/GenBank/DDBJ databases">
        <title>Phylogenomic reconstructions and comparative analyses of Kickxellomycotina fungi.</title>
        <authorList>
            <person name="Reynolds N.K."/>
            <person name="Stajich J.E."/>
            <person name="Barry K."/>
            <person name="Grigoriev I.V."/>
            <person name="Crous P."/>
            <person name="Smith M.E."/>
        </authorList>
    </citation>
    <scope>NUCLEOTIDE SEQUENCE</scope>
    <source>
        <strain evidence="2">NBRC 105413</strain>
    </source>
</reference>
<feature type="domain" description="Ysc84 actin-binding" evidence="1">
    <location>
        <begin position="119"/>
        <end position="237"/>
    </location>
</feature>